<dbReference type="InterPro" id="IPR018647">
    <property type="entry name" value="SLFN_3-like_DNA/RNA_helicase"/>
</dbReference>
<feature type="domain" description="GIY-YIG" evidence="1">
    <location>
        <begin position="25"/>
        <end position="97"/>
    </location>
</feature>
<protein>
    <submittedName>
        <fullName evidence="2">DUF2075 domain-containing protein</fullName>
    </submittedName>
</protein>
<dbReference type="Gene3D" id="3.40.50.300">
    <property type="entry name" value="P-loop containing nucleotide triphosphate hydrolases"/>
    <property type="match status" value="1"/>
</dbReference>
<evidence type="ECO:0000313" key="3">
    <source>
        <dbReference type="Proteomes" id="UP001601058"/>
    </source>
</evidence>
<dbReference type="EMBL" id="JBIACJ010000003">
    <property type="protein sequence ID" value="MFE8696123.1"/>
    <property type="molecule type" value="Genomic_DNA"/>
</dbReference>
<sequence length="539" mass="63409">MSKIEIKTMPFDKSSIDRMNGYYTDYPVVYFLNNDTTVYIGETVAVRNRMRDHLNNRDRKALKKMSLIIHEKFNRSATYNIETKLINYFLADERYKLQNKSQTVNSVMHNYYEKRFYNEELFEDIWDELLKRDIVDNSRNTIENKDIFKLSPFKELSIEQLELQQKIIEVCTKHINDDEPFVFLIKGEAGVGKSVVLSSVINKIQELSKEKSSPLKNTNNYLLVNHTEMLKTYKKIAGNVKALTKKNFEKPTSFINQRKKLMEKADIVLVDEAHLLLTKSDPYNNFVEENQLQEIIRHSKIVIAVYDDKQVLKMKSYWDEERLQSIIGNYNTEPTYKLTNQFRMKANNEMINWIDHFVEKKITEIPYDSNYDLKIFESASKMNDVIQDLNREIGLARIVSTFDYIHKKDGQDYYVEEDNFKLPWNGDYGNTTWAEKAETVREVGSIYTIQGFDLNYVGVILGPSISYDEDTDELKILTDNYKDTEAYRGKDEFQNSDEIKEKIILNSLNVLMKRGIRGLFIYASDSKLRARLLELQKSM</sequence>
<reference evidence="2 3" key="1">
    <citation type="submission" date="2024-08" db="EMBL/GenBank/DDBJ databases">
        <title>Two novel Cytobacillus novel species.</title>
        <authorList>
            <person name="Liu G."/>
        </authorList>
    </citation>
    <scope>NUCLEOTIDE SEQUENCE [LARGE SCALE GENOMIC DNA]</scope>
    <source>
        <strain evidence="2 3">FJAT-53684</strain>
    </source>
</reference>
<dbReference type="SMART" id="SM00465">
    <property type="entry name" value="GIYc"/>
    <property type="match status" value="1"/>
</dbReference>
<evidence type="ECO:0000259" key="1">
    <source>
        <dbReference type="PROSITE" id="PS50164"/>
    </source>
</evidence>
<dbReference type="Proteomes" id="UP001601058">
    <property type="component" value="Unassembled WGS sequence"/>
</dbReference>
<dbReference type="InterPro" id="IPR000305">
    <property type="entry name" value="GIY-YIG_endonuc"/>
</dbReference>
<gene>
    <name evidence="2" type="ORF">ACFYKT_07130</name>
</gene>
<accession>A0ABW6JZE6</accession>
<organism evidence="2 3">
    <name type="scientific">Cytobacillus mangrovibacter</name>
    <dbReference type="NCBI Taxonomy" id="3299024"/>
    <lineage>
        <taxon>Bacteria</taxon>
        <taxon>Bacillati</taxon>
        <taxon>Bacillota</taxon>
        <taxon>Bacilli</taxon>
        <taxon>Bacillales</taxon>
        <taxon>Bacillaceae</taxon>
        <taxon>Cytobacillus</taxon>
    </lineage>
</organism>
<comment type="caution">
    <text evidence="2">The sequence shown here is derived from an EMBL/GenBank/DDBJ whole genome shotgun (WGS) entry which is preliminary data.</text>
</comment>
<dbReference type="SUPFAM" id="SSF82771">
    <property type="entry name" value="GIY-YIG endonuclease"/>
    <property type="match status" value="1"/>
</dbReference>
<dbReference type="InterPro" id="IPR035901">
    <property type="entry name" value="GIY-YIG_endonuc_sf"/>
</dbReference>
<keyword evidence="3" id="KW-1185">Reference proteome</keyword>
<proteinExistence type="predicted"/>
<dbReference type="Pfam" id="PF09848">
    <property type="entry name" value="SLFN-g3_helicase"/>
    <property type="match status" value="1"/>
</dbReference>
<dbReference type="CDD" id="cd10439">
    <property type="entry name" value="GIY-YIG_COG3410"/>
    <property type="match status" value="1"/>
</dbReference>
<dbReference type="InterPro" id="IPR027417">
    <property type="entry name" value="P-loop_NTPase"/>
</dbReference>
<evidence type="ECO:0000313" key="2">
    <source>
        <dbReference type="EMBL" id="MFE8696123.1"/>
    </source>
</evidence>
<dbReference type="SUPFAM" id="SSF52540">
    <property type="entry name" value="P-loop containing nucleoside triphosphate hydrolases"/>
    <property type="match status" value="1"/>
</dbReference>
<dbReference type="PROSITE" id="PS50164">
    <property type="entry name" value="GIY_YIG"/>
    <property type="match status" value="1"/>
</dbReference>
<name>A0ABW6JZE6_9BACI</name>
<dbReference type="RefSeq" id="WP_389217508.1">
    <property type="nucleotide sequence ID" value="NZ_JBIACJ010000003.1"/>
</dbReference>